<dbReference type="Gene3D" id="6.10.250.2410">
    <property type="match status" value="1"/>
</dbReference>
<dbReference type="Gene3D" id="1.10.10.580">
    <property type="entry name" value="Structural maintenance of chromosome 1. Chain E"/>
    <property type="match status" value="1"/>
</dbReference>
<comment type="caution">
    <text evidence="2">The sequence shown here is derived from an EMBL/GenBank/DDBJ whole genome shotgun (WGS) entry which is preliminary data.</text>
</comment>
<dbReference type="InterPro" id="IPR003768">
    <property type="entry name" value="ScpA"/>
</dbReference>
<accession>A0A1F6EDP8</accession>
<sequence>MKEFKVKIGMFEGPLDLLLNLIEERKLHINDVSLAAVTDEYINYVKSLSELPVAQTANFILVASTLLLIKSKSLLPVLDLTPEEQGSIDDLERRLKLHKLFKDLSRVVKEQFGLVALFPKTPSKEVEPIFSPDKTMTLPALGQSIRAVLAALPQKTFLPKAAVEKIMTLEQMIDRLSTRISSALKTSFRDFAGIGKAKKVEVILSFLAILELVKRGAISVTQNEHFEDIAIESGEVGVPKYH</sequence>
<dbReference type="PANTHER" id="PTHR33969">
    <property type="entry name" value="SEGREGATION AND CONDENSATION PROTEIN A"/>
    <property type="match status" value="1"/>
</dbReference>
<dbReference type="EMBL" id="MFLV01000009">
    <property type="protein sequence ID" value="OGG71799.1"/>
    <property type="molecule type" value="Genomic_DNA"/>
</dbReference>
<evidence type="ECO:0000313" key="3">
    <source>
        <dbReference type="Proteomes" id="UP000179115"/>
    </source>
</evidence>
<protein>
    <recommendedName>
        <fullName evidence="1">Segregation and condensation protein A</fullName>
    </recommendedName>
</protein>
<dbReference type="Proteomes" id="UP000179115">
    <property type="component" value="Unassembled WGS sequence"/>
</dbReference>
<dbReference type="AlphaFoldDB" id="A0A1F6EDP8"/>
<dbReference type="PANTHER" id="PTHR33969:SF2">
    <property type="entry name" value="SEGREGATION AND CONDENSATION PROTEIN A"/>
    <property type="match status" value="1"/>
</dbReference>
<dbReference type="Pfam" id="PF02616">
    <property type="entry name" value="SMC_ScpA"/>
    <property type="match status" value="1"/>
</dbReference>
<organism evidence="2 3">
    <name type="scientific">Candidatus Kaiserbacteria bacterium RIFCSPLOWO2_01_FULL_51_21</name>
    <dbReference type="NCBI Taxonomy" id="1798508"/>
    <lineage>
        <taxon>Bacteria</taxon>
        <taxon>Candidatus Kaiseribacteriota</taxon>
    </lineage>
</organism>
<name>A0A1F6EDP8_9BACT</name>
<evidence type="ECO:0000256" key="1">
    <source>
        <dbReference type="ARBA" id="ARBA00044777"/>
    </source>
</evidence>
<dbReference type="InterPro" id="IPR023093">
    <property type="entry name" value="ScpA-like_C"/>
</dbReference>
<proteinExistence type="predicted"/>
<gene>
    <name evidence="2" type="ORF">A3A35_02665</name>
</gene>
<reference evidence="2 3" key="1">
    <citation type="journal article" date="2016" name="Nat. Commun.">
        <title>Thousands of microbial genomes shed light on interconnected biogeochemical processes in an aquifer system.</title>
        <authorList>
            <person name="Anantharaman K."/>
            <person name="Brown C.T."/>
            <person name="Hug L.A."/>
            <person name="Sharon I."/>
            <person name="Castelle C.J."/>
            <person name="Probst A.J."/>
            <person name="Thomas B.C."/>
            <person name="Singh A."/>
            <person name="Wilkins M.J."/>
            <person name="Karaoz U."/>
            <person name="Brodie E.L."/>
            <person name="Williams K.H."/>
            <person name="Hubbard S.S."/>
            <person name="Banfield J.F."/>
        </authorList>
    </citation>
    <scope>NUCLEOTIDE SEQUENCE [LARGE SCALE GENOMIC DNA]</scope>
</reference>
<dbReference type="STRING" id="1798508.A3A35_02665"/>
<evidence type="ECO:0000313" key="2">
    <source>
        <dbReference type="EMBL" id="OGG71799.1"/>
    </source>
</evidence>